<proteinExistence type="predicted"/>
<protein>
    <submittedName>
        <fullName evidence="3">Serine-threonine protein phosphatase</fullName>
    </submittedName>
</protein>
<feature type="domain" description="Calcineurin-like phosphoesterase" evidence="2">
    <location>
        <begin position="32"/>
        <end position="271"/>
    </location>
</feature>
<gene>
    <name evidence="3" type="ORF">Malapachy_4216</name>
</gene>
<evidence type="ECO:0000256" key="1">
    <source>
        <dbReference type="SAM" id="SignalP"/>
    </source>
</evidence>
<dbReference type="Gene3D" id="3.60.21.10">
    <property type="match status" value="1"/>
</dbReference>
<dbReference type="Pfam" id="PF00149">
    <property type="entry name" value="Metallophos"/>
    <property type="match status" value="1"/>
</dbReference>
<dbReference type="STRING" id="77020.A0A0M8MPY0"/>
<comment type="caution">
    <text evidence="3">The sequence shown here is derived from an EMBL/GenBank/DDBJ whole genome shotgun (WGS) entry which is preliminary data.</text>
</comment>
<dbReference type="PANTHER" id="PTHR46546:SF4">
    <property type="entry name" value="SHEWANELLA-LIKE PROTEIN PHOSPHATASE 1"/>
    <property type="match status" value="1"/>
</dbReference>
<dbReference type="SUPFAM" id="SSF56300">
    <property type="entry name" value="Metallo-dependent phosphatases"/>
    <property type="match status" value="1"/>
</dbReference>
<sequence length="349" mass="37632">MWSVWTSGLVAVLGAMAVWNAWHTPAPAAHRRIVAIGDLHGDYAHALAIAEAAGLIAATTNVTWTGGPTVLVSTGDTVDRGDDTMAIYRFFQTLRTQSAAAGGEVHTLLGNHEMMNAMMDWRYVTPGDIHAFGGKDARRAAMSTTGWLGQEWLTQYTLTASIAMLEEATASIPSPRVSFVHGGIALPFAQQYGLDGLNTHGHRLLARALNTTDPTGFLPPSTTPDEQAIYSADGPLWYRGYALDPPAKACAHANATREALGVESLVMGHTPHMGGIDARCDDAQLFVIDTGISRAYGGRLSALVIDTYEQRASRWSSDACWHATYSALYVPGGLHRLSHKTRCRRRAFS</sequence>
<dbReference type="PANTHER" id="PTHR46546">
    <property type="entry name" value="SHEWANELLA-LIKE PROTEIN PHOSPHATASE 1"/>
    <property type="match status" value="1"/>
</dbReference>
<dbReference type="AlphaFoldDB" id="A0A0M8MPY0"/>
<evidence type="ECO:0000313" key="4">
    <source>
        <dbReference type="Proteomes" id="UP000037751"/>
    </source>
</evidence>
<dbReference type="Proteomes" id="UP000037751">
    <property type="component" value="Unassembled WGS sequence"/>
</dbReference>
<dbReference type="RefSeq" id="XP_017992089.1">
    <property type="nucleotide sequence ID" value="XM_018138668.1"/>
</dbReference>
<feature type="signal peptide" evidence="1">
    <location>
        <begin position="1"/>
        <end position="17"/>
    </location>
</feature>
<dbReference type="GeneID" id="28730544"/>
<accession>A0A0M8MPY0</accession>
<keyword evidence="4" id="KW-1185">Reference proteome</keyword>
<keyword evidence="1" id="KW-0732">Signal</keyword>
<evidence type="ECO:0000313" key="3">
    <source>
        <dbReference type="EMBL" id="KOS14457.1"/>
    </source>
</evidence>
<organism evidence="3 4">
    <name type="scientific">Malassezia pachydermatis</name>
    <dbReference type="NCBI Taxonomy" id="77020"/>
    <lineage>
        <taxon>Eukaryota</taxon>
        <taxon>Fungi</taxon>
        <taxon>Dikarya</taxon>
        <taxon>Basidiomycota</taxon>
        <taxon>Ustilaginomycotina</taxon>
        <taxon>Malasseziomycetes</taxon>
        <taxon>Malasseziales</taxon>
        <taxon>Malasseziaceae</taxon>
        <taxon>Malassezia</taxon>
    </lineage>
</organism>
<dbReference type="InterPro" id="IPR029052">
    <property type="entry name" value="Metallo-depent_PP-like"/>
</dbReference>
<dbReference type="EMBL" id="LGAV01000004">
    <property type="protein sequence ID" value="KOS14457.1"/>
    <property type="molecule type" value="Genomic_DNA"/>
</dbReference>
<dbReference type="VEuPathDB" id="FungiDB:Malapachy_4216"/>
<dbReference type="OrthoDB" id="5976022at2759"/>
<feature type="chain" id="PRO_5005818632" evidence="1">
    <location>
        <begin position="18"/>
        <end position="349"/>
    </location>
</feature>
<dbReference type="InterPro" id="IPR004843">
    <property type="entry name" value="Calcineurin-like_PHP"/>
</dbReference>
<reference evidence="3 4" key="1">
    <citation type="submission" date="2015-07" db="EMBL/GenBank/DDBJ databases">
        <title>Draft Genome Sequence of Malassezia furfur CBS1878 and Malassezia pachydermatis CBS1879.</title>
        <authorList>
            <person name="Triana S."/>
            <person name="Ohm R."/>
            <person name="Gonzalez A."/>
            <person name="DeCock H."/>
            <person name="Restrepo S."/>
            <person name="Celis A."/>
        </authorList>
    </citation>
    <scope>NUCLEOTIDE SEQUENCE [LARGE SCALE GENOMIC DNA]</scope>
    <source>
        <strain evidence="3 4">CBS 1879</strain>
    </source>
</reference>
<dbReference type="GO" id="GO:0016787">
    <property type="term" value="F:hydrolase activity"/>
    <property type="evidence" value="ECO:0007669"/>
    <property type="project" value="InterPro"/>
</dbReference>
<name>A0A0M8MPY0_9BASI</name>
<evidence type="ECO:0000259" key="2">
    <source>
        <dbReference type="Pfam" id="PF00149"/>
    </source>
</evidence>